<evidence type="ECO:0000256" key="1">
    <source>
        <dbReference type="SAM" id="MobiDB-lite"/>
    </source>
</evidence>
<dbReference type="STRING" id="7370.A0A1I8MPD2"/>
<dbReference type="GeneID" id="101890773"/>
<gene>
    <name evidence="4" type="primary">LOC101890773</name>
</gene>
<evidence type="ECO:0000313" key="3">
    <source>
        <dbReference type="Proteomes" id="UP001652621"/>
    </source>
</evidence>
<reference evidence="4" key="1">
    <citation type="submission" date="2025-08" db="UniProtKB">
        <authorList>
            <consortium name="RefSeq"/>
        </authorList>
    </citation>
    <scope>IDENTIFICATION</scope>
    <source>
        <strain evidence="4">Aabys</strain>
        <tissue evidence="4">Whole body</tissue>
    </source>
</reference>
<protein>
    <submittedName>
        <fullName evidence="4">Uncharacterized protein LOC101890773</fullName>
    </submittedName>
</protein>
<keyword evidence="3" id="KW-1185">Reference proteome</keyword>
<dbReference type="VEuPathDB" id="VectorBase:MDOMA2_017553"/>
<dbReference type="eggNOG" id="ENOG502S4MQ">
    <property type="taxonomic scope" value="Eukaryota"/>
</dbReference>
<evidence type="ECO:0000256" key="2">
    <source>
        <dbReference type="SAM" id="SignalP"/>
    </source>
</evidence>
<sequence>MMVFNSIASAVLAVLVIAAAGMCGESLFLPVCSGDACPEGYVSTVINGMCGCSPSGQRRVHCPEGSVFENNQCRKIVCPDGEFYRGMCLRAMCPPGMVWRGKMCQEPEYLTTILQIENVVTNEVRRRPAYLEVRTRNTTTQNGVNTSNFGNVIKSEDFNSKDMAKDSPSQPKGSTKHSELTMPKNAFNNHSKKSIELPSGAGAMGNAAPTFVGCCTVYTPRICKIYGQKWICFNRKKDSCDTRICTAAIVYLKPPEIKYSHPTLIIPPSTASATTGADNNVAPDCSGCALNQPEKCSAYCSTYRCPPGVCEFKPLEEYCRHYSGQFGCTPKDGCLWDWC</sequence>
<dbReference type="RefSeq" id="XP_005185051.2">
    <property type="nucleotide sequence ID" value="XM_005184994.4"/>
</dbReference>
<dbReference type="VEuPathDB" id="VectorBase:MDOA007078"/>
<dbReference type="OrthoDB" id="7250310at2759"/>
<dbReference type="Proteomes" id="UP001652621">
    <property type="component" value="Unplaced"/>
</dbReference>
<keyword evidence="2" id="KW-0732">Signal</keyword>
<feature type="chain" id="PRO_5046769107" evidence="2">
    <location>
        <begin position="25"/>
        <end position="339"/>
    </location>
</feature>
<proteinExistence type="predicted"/>
<accession>A0A9J7CUJ2</accession>
<feature type="region of interest" description="Disordered" evidence="1">
    <location>
        <begin position="160"/>
        <end position="185"/>
    </location>
</feature>
<feature type="signal peptide" evidence="2">
    <location>
        <begin position="1"/>
        <end position="24"/>
    </location>
</feature>
<organism evidence="3 4">
    <name type="scientific">Musca domestica</name>
    <name type="common">House fly</name>
    <dbReference type="NCBI Taxonomy" id="7370"/>
    <lineage>
        <taxon>Eukaryota</taxon>
        <taxon>Metazoa</taxon>
        <taxon>Ecdysozoa</taxon>
        <taxon>Arthropoda</taxon>
        <taxon>Hexapoda</taxon>
        <taxon>Insecta</taxon>
        <taxon>Pterygota</taxon>
        <taxon>Neoptera</taxon>
        <taxon>Endopterygota</taxon>
        <taxon>Diptera</taxon>
        <taxon>Brachycera</taxon>
        <taxon>Muscomorpha</taxon>
        <taxon>Muscoidea</taxon>
        <taxon>Muscidae</taxon>
        <taxon>Musca</taxon>
    </lineage>
</organism>
<evidence type="ECO:0000313" key="4">
    <source>
        <dbReference type="RefSeq" id="XP_005185051.2"/>
    </source>
</evidence>
<name>A0A9J7CUJ2_MUSDO</name>